<dbReference type="EMBL" id="CP136864">
    <property type="protein sequence ID" value="WOJ94188.1"/>
    <property type="molecule type" value="Genomic_DNA"/>
</dbReference>
<sequence length="321" mass="36239">MTGSDDNRLSTSALAKRLKLPIQQLFVTLRDYGWIDRRGKSWALTGKGELQGGSYQESQRFGRYIVWPDSLLEHPLLSAIETNQRITPGGMRRYYPHLGVRQINRNFAELGMLSITRRGLELTSLGEHFGGRQEHDEDNGLLLISWPHEIVDNPVIHRELNRLVSDGFSSESPIATAASTDPKPDLDSGAIAPDLFATPANEPLQVPRETVHARCGLDGHAVDSLLQLRVCDWLYEAQLAHARDRSLPVEEPLTADFYVPAVGLYIECWERDVPTSALSRRLRTREVCRELKLAYQEIAATDIERVDDLLTKRVAELSRKH</sequence>
<dbReference type="Proteomes" id="UP001626537">
    <property type="component" value="Chromosome"/>
</dbReference>
<organism evidence="1 2">
    <name type="scientific">Congregibacter variabilis</name>
    <dbReference type="NCBI Taxonomy" id="3081200"/>
    <lineage>
        <taxon>Bacteria</taxon>
        <taxon>Pseudomonadati</taxon>
        <taxon>Pseudomonadota</taxon>
        <taxon>Gammaproteobacteria</taxon>
        <taxon>Cellvibrionales</taxon>
        <taxon>Halieaceae</taxon>
        <taxon>Congregibacter</taxon>
    </lineage>
</organism>
<protein>
    <submittedName>
        <fullName evidence="1">Uncharacterized protein</fullName>
    </submittedName>
</protein>
<accession>A0ABZ0I563</accession>
<keyword evidence="2" id="KW-1185">Reference proteome</keyword>
<reference evidence="1 2" key="1">
    <citation type="submission" date="2023-10" db="EMBL/GenBank/DDBJ databases">
        <title>Two novel species belonging to the OM43/NOR5 clade.</title>
        <authorList>
            <person name="Park M."/>
        </authorList>
    </citation>
    <scope>NUCLEOTIDE SEQUENCE [LARGE SCALE GENOMIC DNA]</scope>
    <source>
        <strain evidence="1 2">IMCC43200</strain>
    </source>
</reference>
<evidence type="ECO:0000313" key="2">
    <source>
        <dbReference type="Proteomes" id="UP001626537"/>
    </source>
</evidence>
<name>A0ABZ0I563_9GAMM</name>
<gene>
    <name evidence="1" type="ORF">R0135_03230</name>
</gene>
<dbReference type="RefSeq" id="WP_407348825.1">
    <property type="nucleotide sequence ID" value="NZ_CP136864.1"/>
</dbReference>
<evidence type="ECO:0000313" key="1">
    <source>
        <dbReference type="EMBL" id="WOJ94188.1"/>
    </source>
</evidence>
<proteinExistence type="predicted"/>